<keyword evidence="3" id="KW-0862">Zinc</keyword>
<dbReference type="GO" id="GO:0008270">
    <property type="term" value="F:zinc ion binding"/>
    <property type="evidence" value="ECO:0007669"/>
    <property type="project" value="UniProtKB-KW"/>
</dbReference>
<dbReference type="PROSITE" id="PS01360">
    <property type="entry name" value="ZF_MYND_1"/>
    <property type="match status" value="1"/>
</dbReference>
<dbReference type="Gene3D" id="6.10.140.2220">
    <property type="match status" value="1"/>
</dbReference>
<evidence type="ECO:0000256" key="2">
    <source>
        <dbReference type="ARBA" id="ARBA00022771"/>
    </source>
</evidence>
<evidence type="ECO:0000256" key="1">
    <source>
        <dbReference type="ARBA" id="ARBA00022723"/>
    </source>
</evidence>
<dbReference type="SUPFAM" id="SSF144232">
    <property type="entry name" value="HIT/MYND zinc finger-like"/>
    <property type="match status" value="1"/>
</dbReference>
<keyword evidence="1" id="KW-0479">Metal-binding</keyword>
<evidence type="ECO:0000256" key="4">
    <source>
        <dbReference type="PROSITE-ProRule" id="PRU00134"/>
    </source>
</evidence>
<keyword evidence="7" id="KW-1185">Reference proteome</keyword>
<dbReference type="STRING" id="1314776.A0A165ZD64"/>
<organism evidence="6 7">
    <name type="scientific">Sistotremastrum suecicum HHB10207 ss-3</name>
    <dbReference type="NCBI Taxonomy" id="1314776"/>
    <lineage>
        <taxon>Eukaryota</taxon>
        <taxon>Fungi</taxon>
        <taxon>Dikarya</taxon>
        <taxon>Basidiomycota</taxon>
        <taxon>Agaricomycotina</taxon>
        <taxon>Agaricomycetes</taxon>
        <taxon>Sistotremastrales</taxon>
        <taxon>Sistotremastraceae</taxon>
        <taxon>Sistotremastrum</taxon>
    </lineage>
</organism>
<dbReference type="PROSITE" id="PS50865">
    <property type="entry name" value="ZF_MYND_2"/>
    <property type="match status" value="1"/>
</dbReference>
<evidence type="ECO:0000256" key="3">
    <source>
        <dbReference type="ARBA" id="ARBA00022833"/>
    </source>
</evidence>
<evidence type="ECO:0000259" key="5">
    <source>
        <dbReference type="PROSITE" id="PS50865"/>
    </source>
</evidence>
<protein>
    <recommendedName>
        <fullName evidence="5">MYND-type domain-containing protein</fullName>
    </recommendedName>
</protein>
<gene>
    <name evidence="6" type="ORF">SISSUDRAFT_1053207</name>
</gene>
<evidence type="ECO:0000313" key="6">
    <source>
        <dbReference type="EMBL" id="KZT34191.1"/>
    </source>
</evidence>
<evidence type="ECO:0000313" key="7">
    <source>
        <dbReference type="Proteomes" id="UP000076798"/>
    </source>
</evidence>
<dbReference type="OrthoDB" id="4851849at2759"/>
<name>A0A165ZD64_9AGAM</name>
<sequence length="426" mass="49497">MTRTCDVCATPTKKTCTGCARAAYCSQKCQNQDWSAHIVDCDNPGRKVTSADYLAATVFRKQLKMGQETLQDYGFSKLVTDPEYEALGAVYEEVLKDLGVKTLTLDRWQREGKLFEEIVGLYKKSGRDTSSKNFQWLLQRPEVFSNKPLTDYSAVTNYMEDVYKQIWKIIGGAEGKTQKELENRVASWPKHKQRVFLFYIAVLSLGGPNLDTEGSLWLEFGYCVFNEPRHCWLIDLYQDLIHRSSFDEFCEAYRTSSLIALMDCKGLTEDRSDLPPEFELILSTPSQWTSTIWSLKGYIAWHDAGDDYRFFIPYGFANCRNPHEVKRLRTFYSRLFKEWEDAPFKLQKAAENDAIFEYVNSIPAVKMSKVEKRFLKRVLKTHNRMIFGKWTSIPDQLFQLKALAECMVLYMRPNSWLMSKISETLR</sequence>
<dbReference type="Proteomes" id="UP000076798">
    <property type="component" value="Unassembled WGS sequence"/>
</dbReference>
<dbReference type="AlphaFoldDB" id="A0A165ZD64"/>
<keyword evidence="2 4" id="KW-0863">Zinc-finger</keyword>
<accession>A0A165ZD64</accession>
<dbReference type="EMBL" id="KV428195">
    <property type="protein sequence ID" value="KZT34191.1"/>
    <property type="molecule type" value="Genomic_DNA"/>
</dbReference>
<dbReference type="Pfam" id="PF01753">
    <property type="entry name" value="zf-MYND"/>
    <property type="match status" value="1"/>
</dbReference>
<feature type="domain" description="MYND-type" evidence="5">
    <location>
        <begin position="5"/>
        <end position="41"/>
    </location>
</feature>
<reference evidence="6 7" key="1">
    <citation type="journal article" date="2016" name="Mol. Biol. Evol.">
        <title>Comparative Genomics of Early-Diverging Mushroom-Forming Fungi Provides Insights into the Origins of Lignocellulose Decay Capabilities.</title>
        <authorList>
            <person name="Nagy L.G."/>
            <person name="Riley R."/>
            <person name="Tritt A."/>
            <person name="Adam C."/>
            <person name="Daum C."/>
            <person name="Floudas D."/>
            <person name="Sun H."/>
            <person name="Yadav J.S."/>
            <person name="Pangilinan J."/>
            <person name="Larsson K.H."/>
            <person name="Matsuura K."/>
            <person name="Barry K."/>
            <person name="Labutti K."/>
            <person name="Kuo R."/>
            <person name="Ohm R.A."/>
            <person name="Bhattacharya S.S."/>
            <person name="Shirouzu T."/>
            <person name="Yoshinaga Y."/>
            <person name="Martin F.M."/>
            <person name="Grigoriev I.V."/>
            <person name="Hibbett D.S."/>
        </authorList>
    </citation>
    <scope>NUCLEOTIDE SEQUENCE [LARGE SCALE GENOMIC DNA]</scope>
    <source>
        <strain evidence="6 7">HHB10207 ss-3</strain>
    </source>
</reference>
<proteinExistence type="predicted"/>
<dbReference type="InterPro" id="IPR002893">
    <property type="entry name" value="Znf_MYND"/>
</dbReference>